<keyword evidence="5" id="KW-1185">Reference proteome</keyword>
<dbReference type="GeneID" id="17250250"/>
<organism evidence="4 5">
    <name type="scientific">Emiliania huxleyi (strain CCMP1516)</name>
    <dbReference type="NCBI Taxonomy" id="280463"/>
    <lineage>
        <taxon>Eukaryota</taxon>
        <taxon>Haptista</taxon>
        <taxon>Haptophyta</taxon>
        <taxon>Prymnesiophyceae</taxon>
        <taxon>Isochrysidales</taxon>
        <taxon>Noelaerhabdaceae</taxon>
        <taxon>Emiliania</taxon>
    </lineage>
</organism>
<feature type="transmembrane region" description="Helical" evidence="2">
    <location>
        <begin position="35"/>
        <end position="52"/>
    </location>
</feature>
<feature type="transmembrane region" description="Helical" evidence="2">
    <location>
        <begin position="87"/>
        <end position="107"/>
    </location>
</feature>
<dbReference type="InterPro" id="IPR000620">
    <property type="entry name" value="EamA_dom"/>
</dbReference>
<dbReference type="EnsemblProtists" id="EOD04106">
    <property type="protein sequence ID" value="EOD04106"/>
    <property type="gene ID" value="EMIHUDRAFT_221552"/>
</dbReference>
<feature type="transmembrane region" description="Helical" evidence="2">
    <location>
        <begin position="58"/>
        <end position="75"/>
    </location>
</feature>
<dbReference type="SUPFAM" id="SSF103481">
    <property type="entry name" value="Multidrug resistance efflux transporter EmrE"/>
    <property type="match status" value="1"/>
</dbReference>
<evidence type="ECO:0000313" key="5">
    <source>
        <dbReference type="Proteomes" id="UP000013827"/>
    </source>
</evidence>
<feature type="transmembrane region" description="Helical" evidence="2">
    <location>
        <begin position="6"/>
        <end position="23"/>
    </location>
</feature>
<dbReference type="PaxDb" id="2903-EOD04106"/>
<sequence>MGWPWLLARGVTSLGVFGLFWAYSRDELALGDVAALYQTIPLWTILFSYLYLKEKPNAAQGVAATLALTGAMLIARPTFVRQAIGAAALYLTMGLGTCFSIAVAASVGAFDVPPEKGLAAWLSSVGVASVAGAGLICVGVLILTLSPRVEQSTNGVGVHEGDQPAGGGAPSHGSDKLLPPGVPRS</sequence>
<evidence type="ECO:0000259" key="3">
    <source>
        <dbReference type="Pfam" id="PF00892"/>
    </source>
</evidence>
<name>A0A0D3HYM1_EMIH1</name>
<dbReference type="AlphaFoldDB" id="A0A0D3HYM1"/>
<proteinExistence type="predicted"/>
<feature type="transmembrane region" description="Helical" evidence="2">
    <location>
        <begin position="119"/>
        <end position="143"/>
    </location>
</feature>
<keyword evidence="2" id="KW-0472">Membrane</keyword>
<evidence type="ECO:0000256" key="2">
    <source>
        <dbReference type="SAM" id="Phobius"/>
    </source>
</evidence>
<dbReference type="GO" id="GO:0016020">
    <property type="term" value="C:membrane"/>
    <property type="evidence" value="ECO:0007669"/>
    <property type="project" value="InterPro"/>
</dbReference>
<evidence type="ECO:0000256" key="1">
    <source>
        <dbReference type="SAM" id="MobiDB-lite"/>
    </source>
</evidence>
<keyword evidence="2" id="KW-1133">Transmembrane helix</keyword>
<feature type="domain" description="EamA" evidence="3">
    <location>
        <begin position="2"/>
        <end position="75"/>
    </location>
</feature>
<dbReference type="InterPro" id="IPR037185">
    <property type="entry name" value="EmrE-like"/>
</dbReference>
<dbReference type="KEGG" id="ehx:EMIHUDRAFT_221552"/>
<keyword evidence="2" id="KW-0812">Transmembrane</keyword>
<dbReference type="HOGENOM" id="CLU_1463861_0_0_1"/>
<dbReference type="Pfam" id="PF00892">
    <property type="entry name" value="EamA"/>
    <property type="match status" value="1"/>
</dbReference>
<evidence type="ECO:0000313" key="4">
    <source>
        <dbReference type="EnsemblProtists" id="EOD04106"/>
    </source>
</evidence>
<dbReference type="Proteomes" id="UP000013827">
    <property type="component" value="Unassembled WGS sequence"/>
</dbReference>
<protein>
    <recommendedName>
        <fullName evidence="3">EamA domain-containing protein</fullName>
    </recommendedName>
</protein>
<dbReference type="RefSeq" id="XP_005756535.1">
    <property type="nucleotide sequence ID" value="XM_005756478.1"/>
</dbReference>
<reference evidence="5" key="1">
    <citation type="journal article" date="2013" name="Nature">
        <title>Pan genome of the phytoplankton Emiliania underpins its global distribution.</title>
        <authorList>
            <person name="Read B.A."/>
            <person name="Kegel J."/>
            <person name="Klute M.J."/>
            <person name="Kuo A."/>
            <person name="Lefebvre S.C."/>
            <person name="Maumus F."/>
            <person name="Mayer C."/>
            <person name="Miller J."/>
            <person name="Monier A."/>
            <person name="Salamov A."/>
            <person name="Young J."/>
            <person name="Aguilar M."/>
            <person name="Claverie J.M."/>
            <person name="Frickenhaus S."/>
            <person name="Gonzalez K."/>
            <person name="Herman E.K."/>
            <person name="Lin Y.C."/>
            <person name="Napier J."/>
            <person name="Ogata H."/>
            <person name="Sarno A.F."/>
            <person name="Shmutz J."/>
            <person name="Schroeder D."/>
            <person name="de Vargas C."/>
            <person name="Verret F."/>
            <person name="von Dassow P."/>
            <person name="Valentin K."/>
            <person name="Van de Peer Y."/>
            <person name="Wheeler G."/>
            <person name="Dacks J.B."/>
            <person name="Delwiche C.F."/>
            <person name="Dyhrman S.T."/>
            <person name="Glockner G."/>
            <person name="John U."/>
            <person name="Richards T."/>
            <person name="Worden A.Z."/>
            <person name="Zhang X."/>
            <person name="Grigoriev I.V."/>
            <person name="Allen A.E."/>
            <person name="Bidle K."/>
            <person name="Borodovsky M."/>
            <person name="Bowler C."/>
            <person name="Brownlee C."/>
            <person name="Cock J.M."/>
            <person name="Elias M."/>
            <person name="Gladyshev V.N."/>
            <person name="Groth M."/>
            <person name="Guda C."/>
            <person name="Hadaegh A."/>
            <person name="Iglesias-Rodriguez M.D."/>
            <person name="Jenkins J."/>
            <person name="Jones B.M."/>
            <person name="Lawson T."/>
            <person name="Leese F."/>
            <person name="Lindquist E."/>
            <person name="Lobanov A."/>
            <person name="Lomsadze A."/>
            <person name="Malik S.B."/>
            <person name="Marsh M.E."/>
            <person name="Mackinder L."/>
            <person name="Mock T."/>
            <person name="Mueller-Roeber B."/>
            <person name="Pagarete A."/>
            <person name="Parker M."/>
            <person name="Probert I."/>
            <person name="Quesneville H."/>
            <person name="Raines C."/>
            <person name="Rensing S.A."/>
            <person name="Riano-Pachon D.M."/>
            <person name="Richier S."/>
            <person name="Rokitta S."/>
            <person name="Shiraiwa Y."/>
            <person name="Soanes D.M."/>
            <person name="van der Giezen M."/>
            <person name="Wahlund T.M."/>
            <person name="Williams B."/>
            <person name="Wilson W."/>
            <person name="Wolfe G."/>
            <person name="Wurch L.L."/>
        </authorList>
    </citation>
    <scope>NUCLEOTIDE SEQUENCE</scope>
</reference>
<accession>A0A0D3HYM1</accession>
<reference evidence="4" key="2">
    <citation type="submission" date="2024-10" db="UniProtKB">
        <authorList>
            <consortium name="EnsemblProtists"/>
        </authorList>
    </citation>
    <scope>IDENTIFICATION</scope>
</reference>
<feature type="region of interest" description="Disordered" evidence="1">
    <location>
        <begin position="153"/>
        <end position="185"/>
    </location>
</feature>